<organism evidence="3 4">
    <name type="scientific">Huso huso</name>
    <name type="common">Beluga</name>
    <name type="synonym">Acipenser huso</name>
    <dbReference type="NCBI Taxonomy" id="61971"/>
    <lineage>
        <taxon>Eukaryota</taxon>
        <taxon>Metazoa</taxon>
        <taxon>Chordata</taxon>
        <taxon>Craniata</taxon>
        <taxon>Vertebrata</taxon>
        <taxon>Euteleostomi</taxon>
        <taxon>Actinopterygii</taxon>
        <taxon>Chondrostei</taxon>
        <taxon>Acipenseriformes</taxon>
        <taxon>Acipenseridae</taxon>
        <taxon>Huso</taxon>
    </lineage>
</organism>
<dbReference type="PANTHER" id="PTHR15026:SF0">
    <property type="entry name" value="GUIDED ENTRY OF TAIL-ANCHORED PROTEINS FACTOR CAMLG"/>
    <property type="match status" value="1"/>
</dbReference>
<name>A0ABR0YR26_HUSHU</name>
<proteinExistence type="predicted"/>
<feature type="compositionally biased region" description="Basic and acidic residues" evidence="1">
    <location>
        <begin position="12"/>
        <end position="25"/>
    </location>
</feature>
<evidence type="ECO:0000313" key="4">
    <source>
        <dbReference type="Proteomes" id="UP001369086"/>
    </source>
</evidence>
<keyword evidence="4" id="KW-1185">Reference proteome</keyword>
<keyword evidence="2" id="KW-0812">Transmembrane</keyword>
<feature type="transmembrane region" description="Helical" evidence="2">
    <location>
        <begin position="237"/>
        <end position="258"/>
    </location>
</feature>
<evidence type="ECO:0000256" key="1">
    <source>
        <dbReference type="SAM" id="MobiDB-lite"/>
    </source>
</evidence>
<feature type="region of interest" description="Disordered" evidence="1">
    <location>
        <begin position="74"/>
        <end position="116"/>
    </location>
</feature>
<evidence type="ECO:0000256" key="2">
    <source>
        <dbReference type="SAM" id="Phobius"/>
    </source>
</evidence>
<dbReference type="PANTHER" id="PTHR15026">
    <property type="entry name" value="CALCIUM-SIGNAL MODULATING CYCLOPHILIN LIGAND CAML"/>
    <property type="match status" value="1"/>
</dbReference>
<gene>
    <name evidence="3" type="ORF">HHUSO_G25894</name>
</gene>
<dbReference type="EMBL" id="JAHFZB010000025">
    <property type="protein sequence ID" value="KAK6474958.1"/>
    <property type="molecule type" value="Genomic_DNA"/>
</dbReference>
<dbReference type="Pfam" id="PF14963">
    <property type="entry name" value="Get2_like"/>
    <property type="match status" value="2"/>
</dbReference>
<evidence type="ECO:0000313" key="3">
    <source>
        <dbReference type="EMBL" id="KAK6474958.1"/>
    </source>
</evidence>
<keyword evidence="2" id="KW-1133">Transmembrane helix</keyword>
<sequence>MERADVIMQKSSGEKSDSSAKSRAELRRRKLLVNSEDRMKRIMGFSKSDANVRNADMNMASTIPLEPVRAEPLSLPTSTRVPVFPNEADPGGDSSGELRQGPRGEGPSDAAPRSPRRGLQQYLSRFDEAMKLRSQLVSEEPRQEDGSGAEQLDAFRVFRLAGSVLLALAVRAFMCKYLSIFAPFLTLQLAYMGLYKYFPKGEKKMKRTVLTAALLLSGIPAEVIRRSMETYSRMGDVFTDLSVYFFTFILCHEVLGLLGSESA</sequence>
<dbReference type="Proteomes" id="UP001369086">
    <property type="component" value="Unassembled WGS sequence"/>
</dbReference>
<comment type="caution">
    <text evidence="3">The sequence shown here is derived from an EMBL/GenBank/DDBJ whole genome shotgun (WGS) entry which is preliminary data.</text>
</comment>
<keyword evidence="2" id="KW-0472">Membrane</keyword>
<protein>
    <submittedName>
        <fullName evidence="3">Calcium signal-modulating cyclophilin ligand-like isoform X1</fullName>
    </submittedName>
</protein>
<accession>A0ABR0YR26</accession>
<reference evidence="3 4" key="1">
    <citation type="submission" date="2021-05" db="EMBL/GenBank/DDBJ databases">
        <authorList>
            <person name="Zahm M."/>
            <person name="Klopp C."/>
            <person name="Cabau C."/>
            <person name="Kuhl H."/>
            <person name="Suciu R."/>
            <person name="Ciorpac M."/>
            <person name="Holostenco D."/>
            <person name="Gessner J."/>
            <person name="Wuertz S."/>
            <person name="Hohne C."/>
            <person name="Stock M."/>
            <person name="Gislard M."/>
            <person name="Lluch J."/>
            <person name="Milhes M."/>
            <person name="Lampietro C."/>
            <person name="Lopez Roques C."/>
            <person name="Donnadieu C."/>
            <person name="Du K."/>
            <person name="Schartl M."/>
            <person name="Guiguen Y."/>
        </authorList>
    </citation>
    <scope>NUCLEOTIDE SEQUENCE [LARGE SCALE GENOMIC DNA]</scope>
    <source>
        <strain evidence="3">Hh-F2</strain>
        <tissue evidence="3">Blood</tissue>
    </source>
</reference>
<feature type="region of interest" description="Disordered" evidence="1">
    <location>
        <begin position="1"/>
        <end position="31"/>
    </location>
</feature>
<dbReference type="InterPro" id="IPR016719">
    <property type="entry name" value="CAMLG"/>
</dbReference>